<keyword evidence="3" id="KW-1185">Reference proteome</keyword>
<proteinExistence type="predicted"/>
<dbReference type="RefSeq" id="WP_188761646.1">
    <property type="nucleotide sequence ID" value="NZ_BMJM01000002.1"/>
</dbReference>
<dbReference type="PANTHER" id="PTHR37512">
    <property type="entry name" value="TRIFUNCTIONAL NAD BIOSYNTHESIS/REGULATOR PROTEIN NADR"/>
    <property type="match status" value="1"/>
</dbReference>
<protein>
    <recommendedName>
        <fullName evidence="1">NadR/Ttd14 AAA domain-containing protein</fullName>
    </recommendedName>
</protein>
<sequence length="187" mass="20039">MIRICLTGVESTGKSTLSWELAKHFGAGGAGAGDSQRVAVVMTELGRSWAELHGTDFNIAALREIAAGHIVARDELIATGPDLLIEDTDIVMTSAWAQMLHGTRDPLLTAVPATANLYLLFAPDTPWIDDGTRMFAGPKRARFHAIVADELALRGIRPVNISGPWQQRFDTAVAAIAPLLRSRGSLA</sequence>
<dbReference type="SUPFAM" id="SSF52540">
    <property type="entry name" value="P-loop containing nucleoside triphosphate hydrolases"/>
    <property type="match status" value="1"/>
</dbReference>
<feature type="domain" description="NadR/Ttd14 AAA" evidence="1">
    <location>
        <begin position="3"/>
        <end position="168"/>
    </location>
</feature>
<dbReference type="AlphaFoldDB" id="A0A917E622"/>
<organism evidence="2 3">
    <name type="scientific">Sandarakinorhabdus glacialis</name>
    <dbReference type="NCBI Taxonomy" id="1614636"/>
    <lineage>
        <taxon>Bacteria</taxon>
        <taxon>Pseudomonadati</taxon>
        <taxon>Pseudomonadota</taxon>
        <taxon>Alphaproteobacteria</taxon>
        <taxon>Sphingomonadales</taxon>
        <taxon>Sphingosinicellaceae</taxon>
        <taxon>Sandarakinorhabdus</taxon>
    </lineage>
</organism>
<reference evidence="2" key="1">
    <citation type="journal article" date="2014" name="Int. J. Syst. Evol. Microbiol.">
        <title>Complete genome sequence of Corynebacterium casei LMG S-19264T (=DSM 44701T), isolated from a smear-ripened cheese.</title>
        <authorList>
            <consortium name="US DOE Joint Genome Institute (JGI-PGF)"/>
            <person name="Walter F."/>
            <person name="Albersmeier A."/>
            <person name="Kalinowski J."/>
            <person name="Ruckert C."/>
        </authorList>
    </citation>
    <scope>NUCLEOTIDE SEQUENCE</scope>
    <source>
        <strain evidence="2">CGMCC 1.15519</strain>
    </source>
</reference>
<dbReference type="PANTHER" id="PTHR37512:SF1">
    <property type="entry name" value="NADR_TTD14 AAA DOMAIN-CONTAINING PROTEIN"/>
    <property type="match status" value="1"/>
</dbReference>
<comment type="caution">
    <text evidence="2">The sequence shown here is derived from an EMBL/GenBank/DDBJ whole genome shotgun (WGS) entry which is preliminary data.</text>
</comment>
<dbReference type="Proteomes" id="UP000635071">
    <property type="component" value="Unassembled WGS sequence"/>
</dbReference>
<dbReference type="InterPro" id="IPR052735">
    <property type="entry name" value="NAD_biosynth-regulator"/>
</dbReference>
<dbReference type="Gene3D" id="3.40.50.300">
    <property type="entry name" value="P-loop containing nucleotide triphosphate hydrolases"/>
    <property type="match status" value="1"/>
</dbReference>
<gene>
    <name evidence="2" type="ORF">GCM10011529_08210</name>
</gene>
<evidence type="ECO:0000259" key="1">
    <source>
        <dbReference type="Pfam" id="PF13521"/>
    </source>
</evidence>
<reference evidence="2" key="2">
    <citation type="submission" date="2020-09" db="EMBL/GenBank/DDBJ databases">
        <authorList>
            <person name="Sun Q."/>
            <person name="Zhou Y."/>
        </authorList>
    </citation>
    <scope>NUCLEOTIDE SEQUENCE</scope>
    <source>
        <strain evidence="2">CGMCC 1.15519</strain>
    </source>
</reference>
<dbReference type="Pfam" id="PF13521">
    <property type="entry name" value="AAA_28"/>
    <property type="match status" value="1"/>
</dbReference>
<dbReference type="InterPro" id="IPR038727">
    <property type="entry name" value="NadR/Ttd14_AAA_dom"/>
</dbReference>
<evidence type="ECO:0000313" key="3">
    <source>
        <dbReference type="Proteomes" id="UP000635071"/>
    </source>
</evidence>
<name>A0A917E622_9SPHN</name>
<dbReference type="InterPro" id="IPR027417">
    <property type="entry name" value="P-loop_NTPase"/>
</dbReference>
<accession>A0A917E622</accession>
<evidence type="ECO:0000313" key="2">
    <source>
        <dbReference type="EMBL" id="GGE04201.1"/>
    </source>
</evidence>
<dbReference type="EMBL" id="BMJM01000002">
    <property type="protein sequence ID" value="GGE04201.1"/>
    <property type="molecule type" value="Genomic_DNA"/>
</dbReference>